<reference evidence="2" key="1">
    <citation type="submission" date="2024-06" db="EMBL/GenBank/DDBJ databases">
        <authorList>
            <person name="Liu X."/>
            <person name="Lenzi L."/>
            <person name="Haldenby T S."/>
            <person name="Uol C."/>
        </authorList>
    </citation>
    <scope>NUCLEOTIDE SEQUENCE</scope>
</reference>
<feature type="compositionally biased region" description="Basic residues" evidence="1">
    <location>
        <begin position="91"/>
        <end position="100"/>
    </location>
</feature>
<evidence type="ECO:0000313" key="2">
    <source>
        <dbReference type="EMBL" id="CAL5137131.1"/>
    </source>
</evidence>
<name>A0AAV2TL02_CALDB</name>
<dbReference type="EMBL" id="CAXLJL010000378">
    <property type="protein sequence ID" value="CAL5137131.1"/>
    <property type="molecule type" value="Genomic_DNA"/>
</dbReference>
<sequence length="387" mass="43091">MSHVVVEFDDDGKVCVVPESWVKGDNVFLPPMSGRNLRIAIMQALPPNETWDEYPATCVLPARPYDIAAAFAKKFASKNDDSDTSPCRGVERKRRPRSIRRYTPDPTDEETPDRHLPIPPPNLHSTIISPASGPSSAPSLTYPVMRPTSFCGGVDAGLNLSTTENAAPGQPNTGCESILQAIYSLDKKMTNYCSDIVSRLENLELHVTALDTHVNNYHCDTLRSTGNQEPKPPRWQPWFPLRTIAELQAMEINLQNENCRADVATFVQITPSSNIEERTKCGLSRMVSNDLARHLSWQKTPNRLPFGNTALWAVILETLTSSSGDPEASNVAIRRTCIAWFQNARDRNGGRVKRKYTFPKMPLLEKNNENMPVEEEGANMSTSVPQS</sequence>
<dbReference type="AlphaFoldDB" id="A0AAV2TL02"/>
<evidence type="ECO:0008006" key="4">
    <source>
        <dbReference type="Google" id="ProtNLM"/>
    </source>
</evidence>
<dbReference type="Proteomes" id="UP001497525">
    <property type="component" value="Unassembled WGS sequence"/>
</dbReference>
<organism evidence="2 3">
    <name type="scientific">Calicophoron daubneyi</name>
    <name type="common">Rumen fluke</name>
    <name type="synonym">Paramphistomum daubneyi</name>
    <dbReference type="NCBI Taxonomy" id="300641"/>
    <lineage>
        <taxon>Eukaryota</taxon>
        <taxon>Metazoa</taxon>
        <taxon>Spiralia</taxon>
        <taxon>Lophotrochozoa</taxon>
        <taxon>Platyhelminthes</taxon>
        <taxon>Trematoda</taxon>
        <taxon>Digenea</taxon>
        <taxon>Plagiorchiida</taxon>
        <taxon>Pronocephalata</taxon>
        <taxon>Paramphistomoidea</taxon>
        <taxon>Paramphistomidae</taxon>
        <taxon>Calicophoron</taxon>
    </lineage>
</organism>
<accession>A0AAV2TL02</accession>
<evidence type="ECO:0000313" key="3">
    <source>
        <dbReference type="Proteomes" id="UP001497525"/>
    </source>
</evidence>
<feature type="region of interest" description="Disordered" evidence="1">
    <location>
        <begin position="78"/>
        <end position="138"/>
    </location>
</feature>
<protein>
    <recommendedName>
        <fullName evidence="4">BEN domain-containing protein</fullName>
    </recommendedName>
</protein>
<gene>
    <name evidence="2" type="ORF">CDAUBV1_LOCUS11397</name>
</gene>
<proteinExistence type="predicted"/>
<comment type="caution">
    <text evidence="2">The sequence shown here is derived from an EMBL/GenBank/DDBJ whole genome shotgun (WGS) entry which is preliminary data.</text>
</comment>
<feature type="compositionally biased region" description="Low complexity" evidence="1">
    <location>
        <begin position="129"/>
        <end position="138"/>
    </location>
</feature>
<evidence type="ECO:0000256" key="1">
    <source>
        <dbReference type="SAM" id="MobiDB-lite"/>
    </source>
</evidence>
<feature type="region of interest" description="Disordered" evidence="1">
    <location>
        <begin position="367"/>
        <end position="387"/>
    </location>
</feature>